<reference evidence="2" key="1">
    <citation type="journal article" date="2016" name="Nat. Genet.">
        <title>The genome sequences of Arachis duranensis and Arachis ipaensis, the diploid ancestors of cultivated peanut.</title>
        <authorList>
            <person name="Bertioli D.J."/>
            <person name="Cannon S.B."/>
            <person name="Froenicke L."/>
            <person name="Huang G."/>
            <person name="Farmer A.D."/>
            <person name="Cannon E.K."/>
            <person name="Liu X."/>
            <person name="Gao D."/>
            <person name="Clevenger J."/>
            <person name="Dash S."/>
            <person name="Ren L."/>
            <person name="Moretzsohn M.C."/>
            <person name="Shirasawa K."/>
            <person name="Huang W."/>
            <person name="Vidigal B."/>
            <person name="Abernathy B."/>
            <person name="Chu Y."/>
            <person name="Niederhuth C.E."/>
            <person name="Umale P."/>
            <person name="Araujo A.C."/>
            <person name="Kozik A."/>
            <person name="Kim K.D."/>
            <person name="Burow M.D."/>
            <person name="Varshney R.K."/>
            <person name="Wang X."/>
            <person name="Zhang X."/>
            <person name="Barkley N."/>
            <person name="Guimaraes P.M."/>
            <person name="Isobe S."/>
            <person name="Guo B."/>
            <person name="Liao B."/>
            <person name="Stalker H.T."/>
            <person name="Schmitz R.J."/>
            <person name="Scheffler B.E."/>
            <person name="Leal-Bertioli S.C."/>
            <person name="Xun X."/>
            <person name="Jackson S.A."/>
            <person name="Michelmore R."/>
            <person name="Ozias-Akins P."/>
        </authorList>
    </citation>
    <scope>NUCLEOTIDE SEQUENCE [LARGE SCALE GENOMIC DNA]</scope>
    <source>
        <strain evidence="2">cv. V14167</strain>
    </source>
</reference>
<feature type="domain" description="Reverse transcriptase" evidence="1">
    <location>
        <begin position="10"/>
        <end position="96"/>
    </location>
</feature>
<dbReference type="KEGG" id="adu:107476066"/>
<sequence>MGFGLRWRIWVKECVTTASISVLINGSPSKPFKMERGLRQGDPLSPFLFVLVVDVLHRMVGEAVRNGRIFSLLVGRDNIELSHLQFADDTILFYPQEIIKSVLNSLPVYYLSLYKMPKAVAEKIIGLQRRFMWSKEDGNYGIPLVKWEVVQALKKLGGLEPDLAIKRGPWKDICQLNIKEQQVRDKMISGLSMEMENGRSTRFWEDAWLQGGSLKDSFPRLFSVSNQQGFVIGDCGFWDVVEWVLQKEILSEDIMSYSFTSSIWHGLVWCAWLKYADRAWAIILGPLKNSSRVGLEYQAESRSTRNG</sequence>
<dbReference type="AlphaFoldDB" id="A0A6P4CGQ8"/>
<accession>A0A6P4CGQ8</accession>
<dbReference type="PANTHER" id="PTHR33116:SF78">
    <property type="entry name" value="OS12G0587133 PROTEIN"/>
    <property type="match status" value="1"/>
</dbReference>
<dbReference type="InterPro" id="IPR000477">
    <property type="entry name" value="RT_dom"/>
</dbReference>
<reference evidence="3" key="2">
    <citation type="submission" date="2025-08" db="UniProtKB">
        <authorList>
            <consortium name="RefSeq"/>
        </authorList>
    </citation>
    <scope>IDENTIFICATION</scope>
    <source>
        <tissue evidence="3">Whole plant</tissue>
    </source>
</reference>
<dbReference type="RefSeq" id="XP_015951299.1">
    <property type="nucleotide sequence ID" value="XM_016095813.1"/>
</dbReference>
<dbReference type="Proteomes" id="UP000515211">
    <property type="component" value="Chromosome 2"/>
</dbReference>
<dbReference type="PANTHER" id="PTHR33116">
    <property type="entry name" value="REVERSE TRANSCRIPTASE ZINC-BINDING DOMAIN-CONTAINING PROTEIN-RELATED-RELATED"/>
    <property type="match status" value="1"/>
</dbReference>
<dbReference type="Pfam" id="PF00078">
    <property type="entry name" value="RVT_1"/>
    <property type="match status" value="1"/>
</dbReference>
<dbReference type="GeneID" id="107476066"/>
<evidence type="ECO:0000259" key="1">
    <source>
        <dbReference type="Pfam" id="PF00078"/>
    </source>
</evidence>
<protein>
    <submittedName>
        <fullName evidence="3">Uncharacterized protein LOC107476066</fullName>
    </submittedName>
</protein>
<keyword evidence="2" id="KW-1185">Reference proteome</keyword>
<evidence type="ECO:0000313" key="2">
    <source>
        <dbReference type="Proteomes" id="UP000515211"/>
    </source>
</evidence>
<evidence type="ECO:0000313" key="3">
    <source>
        <dbReference type="RefSeq" id="XP_015951299.1"/>
    </source>
</evidence>
<organism evidence="2 3">
    <name type="scientific">Arachis duranensis</name>
    <name type="common">Wild peanut</name>
    <dbReference type="NCBI Taxonomy" id="130453"/>
    <lineage>
        <taxon>Eukaryota</taxon>
        <taxon>Viridiplantae</taxon>
        <taxon>Streptophyta</taxon>
        <taxon>Embryophyta</taxon>
        <taxon>Tracheophyta</taxon>
        <taxon>Spermatophyta</taxon>
        <taxon>Magnoliopsida</taxon>
        <taxon>eudicotyledons</taxon>
        <taxon>Gunneridae</taxon>
        <taxon>Pentapetalae</taxon>
        <taxon>rosids</taxon>
        <taxon>fabids</taxon>
        <taxon>Fabales</taxon>
        <taxon>Fabaceae</taxon>
        <taxon>Papilionoideae</taxon>
        <taxon>50 kb inversion clade</taxon>
        <taxon>dalbergioids sensu lato</taxon>
        <taxon>Dalbergieae</taxon>
        <taxon>Pterocarpus clade</taxon>
        <taxon>Arachis</taxon>
    </lineage>
</organism>
<gene>
    <name evidence="3" type="primary">LOC107476066</name>
</gene>
<name>A0A6P4CGQ8_ARADU</name>
<proteinExistence type="predicted"/>